<dbReference type="Proteomes" id="UP000507954">
    <property type="component" value="Unassembled WGS sequence"/>
</dbReference>
<protein>
    <submittedName>
        <fullName evidence="2">Uncharacterized protein</fullName>
    </submittedName>
</protein>
<evidence type="ECO:0000313" key="2">
    <source>
        <dbReference type="EMBL" id="VTZ59197.1"/>
    </source>
</evidence>
<name>A0A508WQY7_9HYPH</name>
<sequence>MCACNLVPDSKQCPNRGSPCLWAELKFMGKANPLVGPLPMRLRLEAAMALKRYNKAECHADRLRQRKHELDGQARAILQEWVDRQAEKAPAAELDALAARYRMIVEQRCSLLRQLVDAECALLAAFERAQAVLRKLGFGRAT</sequence>
<feature type="coiled-coil region" evidence="1">
    <location>
        <begin position="53"/>
        <end position="80"/>
    </location>
</feature>
<gene>
    <name evidence="2" type="ORF">EMEDMD4_1010006</name>
</gene>
<keyword evidence="1" id="KW-0175">Coiled coil</keyword>
<dbReference type="AlphaFoldDB" id="A0A508WQY7"/>
<evidence type="ECO:0000256" key="1">
    <source>
        <dbReference type="SAM" id="Coils"/>
    </source>
</evidence>
<organism evidence="2">
    <name type="scientific">Sinorhizobium medicae</name>
    <dbReference type="NCBI Taxonomy" id="110321"/>
    <lineage>
        <taxon>Bacteria</taxon>
        <taxon>Pseudomonadati</taxon>
        <taxon>Pseudomonadota</taxon>
        <taxon>Alphaproteobacteria</taxon>
        <taxon>Hyphomicrobiales</taxon>
        <taxon>Rhizobiaceae</taxon>
        <taxon>Sinorhizobium/Ensifer group</taxon>
        <taxon>Sinorhizobium</taxon>
    </lineage>
</organism>
<reference evidence="2" key="1">
    <citation type="submission" date="2019-06" db="EMBL/GenBank/DDBJ databases">
        <authorList>
            <person name="Le Quere A."/>
            <person name="Colella S."/>
        </authorList>
    </citation>
    <scope>NUCLEOTIDE SEQUENCE</scope>
    <source>
        <strain evidence="2">EmedicaeMD41</strain>
    </source>
</reference>
<dbReference type="EMBL" id="CABFNB010000004">
    <property type="protein sequence ID" value="VTZ59197.1"/>
    <property type="molecule type" value="Genomic_DNA"/>
</dbReference>
<accession>A0A508WQY7</accession>
<proteinExistence type="predicted"/>